<protein>
    <submittedName>
        <fullName evidence="7">Uncharacterized protein</fullName>
    </submittedName>
</protein>
<dbReference type="Gene3D" id="3.30.300.30">
    <property type="match status" value="1"/>
</dbReference>
<evidence type="ECO:0000259" key="6">
    <source>
        <dbReference type="Pfam" id="PF13193"/>
    </source>
</evidence>
<feature type="non-terminal residue" evidence="7">
    <location>
        <position position="1"/>
    </location>
</feature>
<gene>
    <name evidence="7" type="ORF">O3P69_008777</name>
</gene>
<dbReference type="PANTHER" id="PTHR24096">
    <property type="entry name" value="LONG-CHAIN-FATTY-ACID--COA LIGASE"/>
    <property type="match status" value="1"/>
</dbReference>
<evidence type="ECO:0000259" key="5">
    <source>
        <dbReference type="Pfam" id="PF00501"/>
    </source>
</evidence>
<dbReference type="SUPFAM" id="SSF56801">
    <property type="entry name" value="Acetyl-CoA synthetase-like"/>
    <property type="match status" value="3"/>
</dbReference>
<keyword evidence="4" id="KW-0576">Peroxisome</keyword>
<dbReference type="Pfam" id="PF13193">
    <property type="entry name" value="AMP-binding_C"/>
    <property type="match status" value="1"/>
</dbReference>
<evidence type="ECO:0000256" key="1">
    <source>
        <dbReference type="ARBA" id="ARBA00004275"/>
    </source>
</evidence>
<dbReference type="Gene3D" id="2.30.38.10">
    <property type="entry name" value="Luciferase, Domain 3"/>
    <property type="match status" value="1"/>
</dbReference>
<reference evidence="7 8" key="1">
    <citation type="submission" date="2023-03" db="EMBL/GenBank/DDBJ databases">
        <title>High-quality genome of Scylla paramamosain provides insights in environmental adaptation.</title>
        <authorList>
            <person name="Zhang L."/>
        </authorList>
    </citation>
    <scope>NUCLEOTIDE SEQUENCE [LARGE SCALE GENOMIC DNA]</scope>
    <source>
        <strain evidence="7">LZ_2023a</strain>
        <tissue evidence="7">Muscle</tissue>
    </source>
</reference>
<organism evidence="7 8">
    <name type="scientific">Scylla paramamosain</name>
    <name type="common">Mud crab</name>
    <dbReference type="NCBI Taxonomy" id="85552"/>
    <lineage>
        <taxon>Eukaryota</taxon>
        <taxon>Metazoa</taxon>
        <taxon>Ecdysozoa</taxon>
        <taxon>Arthropoda</taxon>
        <taxon>Crustacea</taxon>
        <taxon>Multicrustacea</taxon>
        <taxon>Malacostraca</taxon>
        <taxon>Eumalacostraca</taxon>
        <taxon>Eucarida</taxon>
        <taxon>Decapoda</taxon>
        <taxon>Pleocyemata</taxon>
        <taxon>Brachyura</taxon>
        <taxon>Eubrachyura</taxon>
        <taxon>Portunoidea</taxon>
        <taxon>Portunidae</taxon>
        <taxon>Portuninae</taxon>
        <taxon>Scylla</taxon>
    </lineage>
</organism>
<keyword evidence="3" id="KW-0436">Ligase</keyword>
<dbReference type="InterPro" id="IPR045851">
    <property type="entry name" value="AMP-bd_C_sf"/>
</dbReference>
<dbReference type="InterPro" id="IPR025110">
    <property type="entry name" value="AMP-bd_C"/>
</dbReference>
<comment type="similarity">
    <text evidence="2">Belongs to the ATP-dependent AMP-binding enzyme family.</text>
</comment>
<dbReference type="InterPro" id="IPR042099">
    <property type="entry name" value="ANL_N_sf"/>
</dbReference>
<dbReference type="AlphaFoldDB" id="A0AAW0SD68"/>
<dbReference type="InterPro" id="IPR000873">
    <property type="entry name" value="AMP-dep_synth/lig_dom"/>
</dbReference>
<evidence type="ECO:0000313" key="7">
    <source>
        <dbReference type="EMBL" id="KAK8373295.1"/>
    </source>
</evidence>
<dbReference type="Proteomes" id="UP001487740">
    <property type="component" value="Unassembled WGS sequence"/>
</dbReference>
<evidence type="ECO:0000256" key="4">
    <source>
        <dbReference type="ARBA" id="ARBA00023140"/>
    </source>
</evidence>
<dbReference type="PANTHER" id="PTHR24096:SF149">
    <property type="entry name" value="AMP-BINDING DOMAIN-CONTAINING PROTEIN-RELATED"/>
    <property type="match status" value="1"/>
</dbReference>
<keyword evidence="8" id="KW-1185">Reference proteome</keyword>
<dbReference type="Gene3D" id="3.40.50.12780">
    <property type="entry name" value="N-terminal domain of ligase-like"/>
    <property type="match status" value="2"/>
</dbReference>
<dbReference type="EMBL" id="JARAKH010001252">
    <property type="protein sequence ID" value="KAK8373295.1"/>
    <property type="molecule type" value="Genomic_DNA"/>
</dbReference>
<dbReference type="GO" id="GO:0016405">
    <property type="term" value="F:CoA-ligase activity"/>
    <property type="evidence" value="ECO:0007669"/>
    <property type="project" value="TreeGrafter"/>
</dbReference>
<feature type="domain" description="AMP-binding enzyme C-terminal" evidence="6">
    <location>
        <begin position="83"/>
        <end position="160"/>
    </location>
</feature>
<evidence type="ECO:0000256" key="3">
    <source>
        <dbReference type="ARBA" id="ARBA00022598"/>
    </source>
</evidence>
<comment type="subcellular location">
    <subcellularLocation>
        <location evidence="1">Peroxisome</location>
    </subcellularLocation>
</comment>
<feature type="domain" description="AMP-dependent synthetase/ligase" evidence="5">
    <location>
        <begin position="347"/>
        <end position="426"/>
    </location>
</feature>
<dbReference type="Pfam" id="PF00501">
    <property type="entry name" value="AMP-binding"/>
    <property type="match status" value="1"/>
</dbReference>
<evidence type="ECO:0000256" key="2">
    <source>
        <dbReference type="ARBA" id="ARBA00006432"/>
    </source>
</evidence>
<evidence type="ECO:0000313" key="8">
    <source>
        <dbReference type="Proteomes" id="UP001487740"/>
    </source>
</evidence>
<name>A0AAW0SD68_SCYPA</name>
<comment type="caution">
    <text evidence="7">The sequence shown here is derived from an EMBL/GenBank/DDBJ whole genome shotgun (WGS) entry which is preliminary data.</text>
</comment>
<sequence>IVAPESSKGLPPGEEGEVWVRSPAIMLGYANVPGGAASPPALKEGGWLPTGDLGHCDHEGFLFITDRIKDIIKVKGFQVSPRELEDVLRRVEGVREVAVIGVPSPRLGEAPRAYVVPLPGEATPSSQALKDYVAARLPPHKHLAGGVQVVDAIPKNSIGKVLKRRLRDEYLRAEAPKKTADPQPPTLIVIVAPESSKGLPPEEEGEVWVRSPAIMLGYANVPGGAASPPALKEGGWLPTGDLGHCDHEGFLFITDRIKDIIKVKGFQTTTVSSSGHKSSSCLYRCCVVATSSLLKNTNNFNNMDGKLSPEEGKKREESKEGYITRWKSVIPCPPVPDTNLASFLLREMANHGGKQALVDAVTGQHYTYSDICAMVPRVCANLAAAGVSAGDAVLLVSPNGIEFPIAQLAIQLLPATCVAASPFLSPGIVLFLP</sequence>
<accession>A0AAW0SD68</accession>
<proteinExistence type="inferred from homology"/>
<dbReference type="GO" id="GO:0005777">
    <property type="term" value="C:peroxisome"/>
    <property type="evidence" value="ECO:0007669"/>
    <property type="project" value="UniProtKB-SubCell"/>
</dbReference>